<evidence type="ECO:0000256" key="3">
    <source>
        <dbReference type="ARBA" id="ARBA00023125"/>
    </source>
</evidence>
<evidence type="ECO:0000256" key="2">
    <source>
        <dbReference type="ARBA" id="ARBA00023015"/>
    </source>
</evidence>
<evidence type="ECO:0000259" key="5">
    <source>
        <dbReference type="PROSITE" id="PS50931"/>
    </source>
</evidence>
<dbReference type="SUPFAM" id="SSF46785">
    <property type="entry name" value="Winged helix' DNA-binding domain"/>
    <property type="match status" value="1"/>
</dbReference>
<dbReference type="GO" id="GO:0003677">
    <property type="term" value="F:DNA binding"/>
    <property type="evidence" value="ECO:0007669"/>
    <property type="project" value="UniProtKB-KW"/>
</dbReference>
<evidence type="ECO:0000256" key="1">
    <source>
        <dbReference type="ARBA" id="ARBA00009437"/>
    </source>
</evidence>
<keyword evidence="2" id="KW-0805">Transcription regulation</keyword>
<sequence length="333" mass="36072">MSNRPDFSLTQLLYFATIAETENISEAAMRLHASQSAVSSAMQRLERQLGVQLLLRQRAKGVVLTPAGRLLLKDVRKILRQAQELKDVSGFLQETASGHLDAGCCCVITPFLMPRALARAEVTHPRLRVTVHDTQTPYDLLRDGVCELVVTYRLSSAEDMVFTELARPALSALVSAEHPLAGEPSASLADFADLPLLMLALPHTGAHDAHIRRIYAASGTPMPRVIYATGLESLRGLVSVGMGFTLTHQPHSAQTLDGGRVTLVPVSGDHPDLPIGVLTMAGVRPSRRAESFVAALRATARQVYEPGIRPLLDLDVPLPLAQQTDTHRVLGLV</sequence>
<gene>
    <name evidence="6" type="ORF">F9278_34545</name>
</gene>
<dbReference type="InterPro" id="IPR036388">
    <property type="entry name" value="WH-like_DNA-bd_sf"/>
</dbReference>
<dbReference type="PANTHER" id="PTHR30346:SF0">
    <property type="entry name" value="HCA OPERON TRANSCRIPTIONAL ACTIVATOR HCAR"/>
    <property type="match status" value="1"/>
</dbReference>
<reference evidence="6 7" key="1">
    <citation type="submission" date="2019-10" db="EMBL/GenBank/DDBJ databases">
        <title>Streptomyces sp. strain GY16 isolated from leaves of Broussonetia papyrifera.</title>
        <authorList>
            <person name="Mo P."/>
        </authorList>
    </citation>
    <scope>NUCLEOTIDE SEQUENCE [LARGE SCALE GENOMIC DNA]</scope>
    <source>
        <strain evidence="6 7">GY16</strain>
    </source>
</reference>
<organism evidence="6 7">
    <name type="scientific">Streptomyces phaeolivaceus</name>
    <dbReference type="NCBI Taxonomy" id="2653200"/>
    <lineage>
        <taxon>Bacteria</taxon>
        <taxon>Bacillati</taxon>
        <taxon>Actinomycetota</taxon>
        <taxon>Actinomycetes</taxon>
        <taxon>Kitasatosporales</taxon>
        <taxon>Streptomycetaceae</taxon>
        <taxon>Streptomyces</taxon>
    </lineage>
</organism>
<accession>A0A5P8KCD8</accession>
<dbReference type="Gene3D" id="3.40.190.10">
    <property type="entry name" value="Periplasmic binding protein-like II"/>
    <property type="match status" value="2"/>
</dbReference>
<dbReference type="EMBL" id="CP045096">
    <property type="protein sequence ID" value="QFR00449.1"/>
    <property type="molecule type" value="Genomic_DNA"/>
</dbReference>
<protein>
    <submittedName>
        <fullName evidence="6">LysR family transcriptional regulator</fullName>
    </submittedName>
</protein>
<evidence type="ECO:0000313" key="7">
    <source>
        <dbReference type="Proteomes" id="UP000327294"/>
    </source>
</evidence>
<keyword evidence="3" id="KW-0238">DNA-binding</keyword>
<dbReference type="Proteomes" id="UP000327294">
    <property type="component" value="Chromosome"/>
</dbReference>
<evidence type="ECO:0000256" key="4">
    <source>
        <dbReference type="ARBA" id="ARBA00023163"/>
    </source>
</evidence>
<dbReference type="Pfam" id="PF03466">
    <property type="entry name" value="LysR_substrate"/>
    <property type="match status" value="1"/>
</dbReference>
<keyword evidence="7" id="KW-1185">Reference proteome</keyword>
<dbReference type="PANTHER" id="PTHR30346">
    <property type="entry name" value="TRANSCRIPTIONAL DUAL REGULATOR HCAR-RELATED"/>
    <property type="match status" value="1"/>
</dbReference>
<dbReference type="PROSITE" id="PS50931">
    <property type="entry name" value="HTH_LYSR"/>
    <property type="match status" value="1"/>
</dbReference>
<dbReference type="FunFam" id="1.10.10.10:FF:000001">
    <property type="entry name" value="LysR family transcriptional regulator"/>
    <property type="match status" value="1"/>
</dbReference>
<dbReference type="Pfam" id="PF00126">
    <property type="entry name" value="HTH_1"/>
    <property type="match status" value="1"/>
</dbReference>
<dbReference type="InterPro" id="IPR036390">
    <property type="entry name" value="WH_DNA-bd_sf"/>
</dbReference>
<dbReference type="InterPro" id="IPR005119">
    <property type="entry name" value="LysR_subst-bd"/>
</dbReference>
<comment type="similarity">
    <text evidence="1">Belongs to the LysR transcriptional regulatory family.</text>
</comment>
<keyword evidence="4" id="KW-0804">Transcription</keyword>
<dbReference type="KEGG" id="sphv:F9278_34545"/>
<dbReference type="PRINTS" id="PR00039">
    <property type="entry name" value="HTHLYSR"/>
</dbReference>
<name>A0A5P8KCD8_9ACTN</name>
<dbReference type="AlphaFoldDB" id="A0A5P8KCD8"/>
<dbReference type="Gene3D" id="1.10.10.10">
    <property type="entry name" value="Winged helix-like DNA-binding domain superfamily/Winged helix DNA-binding domain"/>
    <property type="match status" value="1"/>
</dbReference>
<dbReference type="GO" id="GO:0003700">
    <property type="term" value="F:DNA-binding transcription factor activity"/>
    <property type="evidence" value="ECO:0007669"/>
    <property type="project" value="InterPro"/>
</dbReference>
<dbReference type="GO" id="GO:0032993">
    <property type="term" value="C:protein-DNA complex"/>
    <property type="evidence" value="ECO:0007669"/>
    <property type="project" value="TreeGrafter"/>
</dbReference>
<proteinExistence type="inferred from homology"/>
<evidence type="ECO:0000313" key="6">
    <source>
        <dbReference type="EMBL" id="QFR00449.1"/>
    </source>
</evidence>
<dbReference type="RefSeq" id="WP_152171804.1">
    <property type="nucleotide sequence ID" value="NZ_CP045096.1"/>
</dbReference>
<feature type="domain" description="HTH lysR-type" evidence="5">
    <location>
        <begin position="7"/>
        <end position="65"/>
    </location>
</feature>
<dbReference type="InterPro" id="IPR000847">
    <property type="entry name" value="LysR_HTH_N"/>
</dbReference>
<dbReference type="SUPFAM" id="SSF53850">
    <property type="entry name" value="Periplasmic binding protein-like II"/>
    <property type="match status" value="1"/>
</dbReference>